<dbReference type="Proteomes" id="UP000464593">
    <property type="component" value="Chromosome"/>
</dbReference>
<evidence type="ECO:0000256" key="1">
    <source>
        <dbReference type="SAM" id="MobiDB-lite"/>
    </source>
</evidence>
<gene>
    <name evidence="2" type="ORF">TCK1_576</name>
</gene>
<evidence type="ECO:0000313" key="2">
    <source>
        <dbReference type="EMBL" id="QHB25922.1"/>
    </source>
</evidence>
<dbReference type="EMBL" id="CP040324">
    <property type="protein sequence ID" value="QHB25922.1"/>
    <property type="molecule type" value="Genomic_DNA"/>
</dbReference>
<sequence>MANPGREAPLAGTGLARQYKPQKIAVRRPCADTSATKNHWVCLPMATSEPAPESDPQAGQPKRRYPQTEAPKYLDRKRLAAISDTAHSDLPQIARELAKVSQVCRHCALRPSVRTLTQRMAGRRASATLERLFPFWRYAAMKIIVSASSRNPACPWQVQLDQHVVSFRSEAEARAFVATLETRLHAPHPLMREPWPASAGSAARH</sequence>
<evidence type="ECO:0000313" key="3">
    <source>
        <dbReference type="Proteomes" id="UP000464593"/>
    </source>
</evidence>
<protein>
    <submittedName>
        <fullName evidence="2">Uncharacterized protein</fullName>
    </submittedName>
</protein>
<organism evidence="2 3">
    <name type="scientific">Pseudomonas monteilii</name>
    <dbReference type="NCBI Taxonomy" id="76759"/>
    <lineage>
        <taxon>Bacteria</taxon>
        <taxon>Pseudomonadati</taxon>
        <taxon>Pseudomonadota</taxon>
        <taxon>Gammaproteobacteria</taxon>
        <taxon>Pseudomonadales</taxon>
        <taxon>Pseudomonadaceae</taxon>
        <taxon>Pseudomonas</taxon>
    </lineage>
</organism>
<proteinExistence type="predicted"/>
<accession>A0AAE6R847</accession>
<name>A0AAE6R847_9PSED</name>
<dbReference type="AlphaFoldDB" id="A0AAE6R847"/>
<feature type="region of interest" description="Disordered" evidence="1">
    <location>
        <begin position="1"/>
        <end position="70"/>
    </location>
</feature>
<reference evidence="2 3" key="1">
    <citation type="submission" date="2019-05" db="EMBL/GenBank/DDBJ databases">
        <title>Complete genome sequence of Pseudomonas Pseudomonas resinovorans.</title>
        <authorList>
            <person name="Chen H.-P."/>
        </authorList>
    </citation>
    <scope>NUCLEOTIDE SEQUENCE [LARGE SCALE GENOMIC DNA]</scope>
    <source>
        <strain evidence="2 3">TCU-CK1</strain>
    </source>
</reference>